<dbReference type="Proteomes" id="UP000015346">
    <property type="component" value="Unassembled WGS sequence"/>
</dbReference>
<evidence type="ECO:0000313" key="2">
    <source>
        <dbReference type="EMBL" id="EPX87829.1"/>
    </source>
</evidence>
<name>S9SN10_9RHOB</name>
<dbReference type="PANTHER" id="PTHR33221:SF4">
    <property type="entry name" value="HTH-TYPE TRANSCRIPTIONAL REPRESSOR NSRR"/>
    <property type="match status" value="1"/>
</dbReference>
<dbReference type="NCBIfam" id="TIGR00738">
    <property type="entry name" value="rrf2_super"/>
    <property type="match status" value="1"/>
</dbReference>
<sequence length="148" mass="15970">MPIKRERPATMRLTTFTDYGLRMLMRMAAEPGRAFSTAALAEEFGLKRNHLAKIMQRLAQAGFVATRRGSGGGAVLARPAREIRLGALVAALEQGQPLVECFAAGGDCPIDGRCRLKARLRRAEAAFLADLDRSTLADIALTAASTLR</sequence>
<accession>S9SN10</accession>
<reference evidence="2 3" key="1">
    <citation type="journal article" date="2013" name="Stand. Genomic Sci.">
        <title>Genome sequence of the reddish-pigmented Rubellimicrobium thermophilum type strain (DSM 16684(T)), a member of the Roseobacter clade.</title>
        <authorList>
            <person name="Fiebig A."/>
            <person name="Riedel T."/>
            <person name="Gronow S."/>
            <person name="Petersen J."/>
            <person name="Klenk H.P."/>
            <person name="Goker M."/>
        </authorList>
    </citation>
    <scope>NUCLEOTIDE SEQUENCE [LARGE SCALE GENOMIC DNA]</scope>
    <source>
        <strain evidence="2 3">DSM 16684</strain>
    </source>
</reference>
<protein>
    <submittedName>
        <fullName evidence="2">Transcriptional regulator, BadM/Rrf2 family</fullName>
    </submittedName>
</protein>
<dbReference type="Pfam" id="PF02082">
    <property type="entry name" value="Rrf2"/>
    <property type="match status" value="1"/>
</dbReference>
<dbReference type="AlphaFoldDB" id="S9SN10"/>
<dbReference type="InterPro" id="IPR036390">
    <property type="entry name" value="WH_DNA-bd_sf"/>
</dbReference>
<dbReference type="STRING" id="1123069.ruthe_00033"/>
<dbReference type="SUPFAM" id="SSF46785">
    <property type="entry name" value="Winged helix' DNA-binding domain"/>
    <property type="match status" value="1"/>
</dbReference>
<keyword evidence="1" id="KW-0238">DNA-binding</keyword>
<dbReference type="GO" id="GO:0003700">
    <property type="term" value="F:DNA-binding transcription factor activity"/>
    <property type="evidence" value="ECO:0007669"/>
    <property type="project" value="TreeGrafter"/>
</dbReference>
<dbReference type="GO" id="GO:0005829">
    <property type="term" value="C:cytosol"/>
    <property type="evidence" value="ECO:0007669"/>
    <property type="project" value="TreeGrafter"/>
</dbReference>
<organism evidence="2 3">
    <name type="scientific">Rubellimicrobium thermophilum DSM 16684</name>
    <dbReference type="NCBI Taxonomy" id="1123069"/>
    <lineage>
        <taxon>Bacteria</taxon>
        <taxon>Pseudomonadati</taxon>
        <taxon>Pseudomonadota</taxon>
        <taxon>Alphaproteobacteria</taxon>
        <taxon>Rhodobacterales</taxon>
        <taxon>Roseobacteraceae</taxon>
        <taxon>Rubellimicrobium</taxon>
    </lineage>
</organism>
<dbReference type="InterPro" id="IPR000944">
    <property type="entry name" value="Tscrpt_reg_Rrf2"/>
</dbReference>
<evidence type="ECO:0000256" key="1">
    <source>
        <dbReference type="ARBA" id="ARBA00023125"/>
    </source>
</evidence>
<dbReference type="Gene3D" id="1.10.10.10">
    <property type="entry name" value="Winged helix-like DNA-binding domain superfamily/Winged helix DNA-binding domain"/>
    <property type="match status" value="1"/>
</dbReference>
<dbReference type="EMBL" id="AOLV01000001">
    <property type="protein sequence ID" value="EPX87829.1"/>
    <property type="molecule type" value="Genomic_DNA"/>
</dbReference>
<dbReference type="GO" id="GO:0003677">
    <property type="term" value="F:DNA binding"/>
    <property type="evidence" value="ECO:0007669"/>
    <property type="project" value="UniProtKB-KW"/>
</dbReference>
<dbReference type="PANTHER" id="PTHR33221">
    <property type="entry name" value="WINGED HELIX-TURN-HELIX TRANSCRIPTIONAL REGULATOR, RRF2 FAMILY"/>
    <property type="match status" value="1"/>
</dbReference>
<dbReference type="HOGENOM" id="CLU_107144_2_0_5"/>
<dbReference type="PROSITE" id="PS51197">
    <property type="entry name" value="HTH_RRF2_2"/>
    <property type="match status" value="1"/>
</dbReference>
<dbReference type="InterPro" id="IPR036388">
    <property type="entry name" value="WH-like_DNA-bd_sf"/>
</dbReference>
<evidence type="ECO:0000313" key="3">
    <source>
        <dbReference type="Proteomes" id="UP000015346"/>
    </source>
</evidence>
<keyword evidence="3" id="KW-1185">Reference proteome</keyword>
<comment type="caution">
    <text evidence="2">The sequence shown here is derived from an EMBL/GenBank/DDBJ whole genome shotgun (WGS) entry which is preliminary data.</text>
</comment>
<gene>
    <name evidence="2" type="ORF">ruthe_00033</name>
</gene>
<dbReference type="PATRIC" id="fig|1123069.3.peg.35"/>
<proteinExistence type="predicted"/>